<comment type="caution">
    <text evidence="4">The sequence shown here is derived from an EMBL/GenBank/DDBJ whole genome shotgun (WGS) entry which is preliminary data.</text>
</comment>
<dbReference type="InterPro" id="IPR051550">
    <property type="entry name" value="SCF-Subunits/Alg-Epimerases"/>
</dbReference>
<dbReference type="Gene3D" id="2.160.20.10">
    <property type="entry name" value="Single-stranded right-handed beta-helix, Pectin lyase-like"/>
    <property type="match status" value="1"/>
</dbReference>
<dbReference type="InterPro" id="IPR013783">
    <property type="entry name" value="Ig-like_fold"/>
</dbReference>
<protein>
    <submittedName>
        <fullName evidence="4">T9SS type A sorting domain-containing protein</fullName>
    </submittedName>
</protein>
<dbReference type="AlphaFoldDB" id="A0A538TWI4"/>
<evidence type="ECO:0000313" key="5">
    <source>
        <dbReference type="Proteomes" id="UP000316609"/>
    </source>
</evidence>
<dbReference type="NCBIfam" id="TIGR04183">
    <property type="entry name" value="Por_Secre_tail"/>
    <property type="match status" value="1"/>
</dbReference>
<dbReference type="SUPFAM" id="SSF49313">
    <property type="entry name" value="Cadherin-like"/>
    <property type="match status" value="1"/>
</dbReference>
<dbReference type="GO" id="GO:0005509">
    <property type="term" value="F:calcium ion binding"/>
    <property type="evidence" value="ECO:0007669"/>
    <property type="project" value="InterPro"/>
</dbReference>
<feature type="domain" description="Right handed beta helix" evidence="3">
    <location>
        <begin position="38"/>
        <end position="155"/>
    </location>
</feature>
<feature type="region of interest" description="Disordered" evidence="2">
    <location>
        <begin position="347"/>
        <end position="377"/>
    </location>
</feature>
<dbReference type="PANTHER" id="PTHR22990:SF15">
    <property type="entry name" value="F-BOX ONLY PROTEIN 10"/>
    <property type="match status" value="1"/>
</dbReference>
<proteinExistence type="predicted"/>
<dbReference type="InterPro" id="IPR059226">
    <property type="entry name" value="Choice_anch_Q_dom"/>
</dbReference>
<dbReference type="EMBL" id="VBOY01000021">
    <property type="protein sequence ID" value="TMQ67951.1"/>
    <property type="molecule type" value="Genomic_DNA"/>
</dbReference>
<dbReference type="NCBIfam" id="NF041518">
    <property type="entry name" value="choice_anch_Q"/>
    <property type="match status" value="1"/>
</dbReference>
<dbReference type="Proteomes" id="UP000316609">
    <property type="component" value="Unassembled WGS sequence"/>
</dbReference>
<dbReference type="PANTHER" id="PTHR22990">
    <property type="entry name" value="F-BOX ONLY PROTEIN"/>
    <property type="match status" value="1"/>
</dbReference>
<dbReference type="InterPro" id="IPR015919">
    <property type="entry name" value="Cadherin-like_sf"/>
</dbReference>
<accession>A0A538TWI4</accession>
<evidence type="ECO:0000259" key="3">
    <source>
        <dbReference type="Pfam" id="PF13229"/>
    </source>
</evidence>
<gene>
    <name evidence="4" type="ORF">E6K78_02960</name>
</gene>
<dbReference type="InterPro" id="IPR006626">
    <property type="entry name" value="PbH1"/>
</dbReference>
<evidence type="ECO:0000256" key="1">
    <source>
        <dbReference type="ARBA" id="ARBA00022737"/>
    </source>
</evidence>
<sequence>MSGDVYFASSVSWAPNQVFSDGARLTPSTATPGSLPANSFTWVSGAGLYVNLAGDNPGTHELLVGHRLYGFHLSARSYVTIDGFTVTRAEDRCIQLRDGCTNVTVSHNTTTFANHFGIQAVGGSGILIDANTVSDNNDHGINLTGGVTGSTVQDNESFRNARPAERAAKGIYLYGCPGNLIQRNRLHHNQDSGLQIQSGSNNCVSLQNCSWANGDHGFDHLAVDGTLHVGDVAFGNYKDGFSVEVNTTGTHLYNCIGVDNGLTTNEFDLWVDSVGTSGFVSDNNIFWNSAPGTFPVKYINTMYTDLKDYARISHQDKHSLQADPRFANGPAADFHLLAGSPAIDAADSGVPGWPATDADGSARVDDPKTRNTGAGPVPYADRGAFEFAPTVDHAPVVTAPATAVGTEGTLITFTVTASDPDGQAITSLTASGVPKGAQFQVDASMSFGTFTWTPSDKQGRTGPYSVTFKAKNALSGSAVTAITVNNLVVANAAAGAAIAAPEASADSPESAGWRIPTLVPNPVRGDAVLSFALTKPGRLRVSLYDLSGRRVRRLVDEAFAAPGLHQVHVDPRDEQGARLSSGVYFFRIDRPEGASTGRFLIMR</sequence>
<evidence type="ECO:0000256" key="2">
    <source>
        <dbReference type="SAM" id="MobiDB-lite"/>
    </source>
</evidence>
<keyword evidence="1" id="KW-0677">Repeat</keyword>
<dbReference type="Gene3D" id="2.60.40.10">
    <property type="entry name" value="Immunoglobulins"/>
    <property type="match status" value="1"/>
</dbReference>
<dbReference type="Gene3D" id="2.60.40.4070">
    <property type="match status" value="1"/>
</dbReference>
<dbReference type="SUPFAM" id="SSF51126">
    <property type="entry name" value="Pectin lyase-like"/>
    <property type="match status" value="1"/>
</dbReference>
<dbReference type="InterPro" id="IPR039448">
    <property type="entry name" value="Beta_helix"/>
</dbReference>
<dbReference type="InterPro" id="IPR026444">
    <property type="entry name" value="Secre_tail"/>
</dbReference>
<dbReference type="Pfam" id="PF13229">
    <property type="entry name" value="Beta_helix"/>
    <property type="match status" value="1"/>
</dbReference>
<reference evidence="4 5" key="1">
    <citation type="journal article" date="2019" name="Nat. Microbiol.">
        <title>Mediterranean grassland soil C-N compound turnover is dependent on rainfall and depth, and is mediated by genomically divergent microorganisms.</title>
        <authorList>
            <person name="Diamond S."/>
            <person name="Andeer P.F."/>
            <person name="Li Z."/>
            <person name="Crits-Christoph A."/>
            <person name="Burstein D."/>
            <person name="Anantharaman K."/>
            <person name="Lane K.R."/>
            <person name="Thomas B.C."/>
            <person name="Pan C."/>
            <person name="Northen T.R."/>
            <person name="Banfield J.F."/>
        </authorList>
    </citation>
    <scope>NUCLEOTIDE SEQUENCE [LARGE SCALE GENOMIC DNA]</scope>
    <source>
        <strain evidence="4">WS_8</strain>
    </source>
</reference>
<organism evidence="4 5">
    <name type="scientific">Eiseniibacteriota bacterium</name>
    <dbReference type="NCBI Taxonomy" id="2212470"/>
    <lineage>
        <taxon>Bacteria</taxon>
        <taxon>Candidatus Eiseniibacteriota</taxon>
    </lineage>
</organism>
<name>A0A538TWI4_UNCEI</name>
<dbReference type="InterPro" id="IPR011050">
    <property type="entry name" value="Pectin_lyase_fold/virulence"/>
</dbReference>
<dbReference type="SMART" id="SM00710">
    <property type="entry name" value="PbH1"/>
    <property type="match status" value="6"/>
</dbReference>
<feature type="compositionally biased region" description="Basic and acidic residues" evidence="2">
    <location>
        <begin position="360"/>
        <end position="369"/>
    </location>
</feature>
<dbReference type="Pfam" id="PF17963">
    <property type="entry name" value="Big_9"/>
    <property type="match status" value="1"/>
</dbReference>
<dbReference type="GO" id="GO:0016020">
    <property type="term" value="C:membrane"/>
    <property type="evidence" value="ECO:0007669"/>
    <property type="project" value="InterPro"/>
</dbReference>
<dbReference type="InterPro" id="IPR012334">
    <property type="entry name" value="Pectin_lyas_fold"/>
</dbReference>
<evidence type="ECO:0000313" key="4">
    <source>
        <dbReference type="EMBL" id="TMQ67951.1"/>
    </source>
</evidence>